<evidence type="ECO:0000313" key="2">
    <source>
        <dbReference type="EMBL" id="GFS12718.1"/>
    </source>
</evidence>
<protein>
    <submittedName>
        <fullName evidence="2">Uncharacterized protein</fullName>
    </submittedName>
</protein>
<keyword evidence="3" id="KW-1185">Reference proteome</keyword>
<feature type="region of interest" description="Disordered" evidence="1">
    <location>
        <begin position="53"/>
        <end position="115"/>
    </location>
</feature>
<dbReference type="AlphaFoldDB" id="A0AAV4ISD1"/>
<reference evidence="2 3" key="1">
    <citation type="journal article" date="2021" name="Elife">
        <title>Chloroplast acquisition without the gene transfer in kleptoplastic sea slugs, Plakobranchus ocellatus.</title>
        <authorList>
            <person name="Maeda T."/>
            <person name="Takahashi S."/>
            <person name="Yoshida T."/>
            <person name="Shimamura S."/>
            <person name="Takaki Y."/>
            <person name="Nagai Y."/>
            <person name="Toyoda A."/>
            <person name="Suzuki Y."/>
            <person name="Arimoto A."/>
            <person name="Ishii H."/>
            <person name="Satoh N."/>
            <person name="Nishiyama T."/>
            <person name="Hasebe M."/>
            <person name="Maruyama T."/>
            <person name="Minagawa J."/>
            <person name="Obokata J."/>
            <person name="Shigenobu S."/>
        </authorList>
    </citation>
    <scope>NUCLEOTIDE SEQUENCE [LARGE SCALE GENOMIC DNA]</scope>
</reference>
<name>A0AAV4ISD1_9GAST</name>
<accession>A0AAV4ISD1</accession>
<evidence type="ECO:0000313" key="3">
    <source>
        <dbReference type="Proteomes" id="UP000762676"/>
    </source>
</evidence>
<sequence length="115" mass="13172">TKCVVLKKCTDLSPFHMTRILCGRFRTGSGPTLIRDFENKFCPYISPTPFHMRTHHEKAKMNRRTGARPESSIQETHHRTGARPKFSVRETDHRTGARPKSSVRETDHVKAALMA</sequence>
<gene>
    <name evidence="2" type="ORF">ElyMa_003118500</name>
</gene>
<proteinExistence type="predicted"/>
<organism evidence="2 3">
    <name type="scientific">Elysia marginata</name>
    <dbReference type="NCBI Taxonomy" id="1093978"/>
    <lineage>
        <taxon>Eukaryota</taxon>
        <taxon>Metazoa</taxon>
        <taxon>Spiralia</taxon>
        <taxon>Lophotrochozoa</taxon>
        <taxon>Mollusca</taxon>
        <taxon>Gastropoda</taxon>
        <taxon>Heterobranchia</taxon>
        <taxon>Euthyneura</taxon>
        <taxon>Panpulmonata</taxon>
        <taxon>Sacoglossa</taxon>
        <taxon>Placobranchoidea</taxon>
        <taxon>Plakobranchidae</taxon>
        <taxon>Elysia</taxon>
    </lineage>
</organism>
<evidence type="ECO:0000256" key="1">
    <source>
        <dbReference type="SAM" id="MobiDB-lite"/>
    </source>
</evidence>
<dbReference type="Proteomes" id="UP000762676">
    <property type="component" value="Unassembled WGS sequence"/>
</dbReference>
<dbReference type="EMBL" id="BMAT01006440">
    <property type="protein sequence ID" value="GFS12718.1"/>
    <property type="molecule type" value="Genomic_DNA"/>
</dbReference>
<feature type="non-terminal residue" evidence="2">
    <location>
        <position position="1"/>
    </location>
</feature>
<comment type="caution">
    <text evidence="2">The sequence shown here is derived from an EMBL/GenBank/DDBJ whole genome shotgun (WGS) entry which is preliminary data.</text>
</comment>
<feature type="compositionally biased region" description="Basic residues" evidence="1">
    <location>
        <begin position="53"/>
        <end position="66"/>
    </location>
</feature>
<feature type="compositionally biased region" description="Basic and acidic residues" evidence="1">
    <location>
        <begin position="102"/>
        <end position="115"/>
    </location>
</feature>